<dbReference type="PIRSF" id="PIRSF005091">
    <property type="entry name" value="Mmb_sulf_HI1246"/>
    <property type="match status" value="1"/>
</dbReference>
<feature type="transmembrane region" description="Helical" evidence="11">
    <location>
        <begin position="21"/>
        <end position="43"/>
    </location>
</feature>
<dbReference type="InterPro" id="IPR000917">
    <property type="entry name" value="Sulfatase_N"/>
</dbReference>
<feature type="binding site" evidence="10">
    <location>
        <position position="480"/>
    </location>
    <ligand>
        <name>Mn(2+)</name>
        <dbReference type="ChEBI" id="CHEBI:29035"/>
    </ligand>
</feature>
<evidence type="ECO:0000256" key="11">
    <source>
        <dbReference type="SAM" id="Phobius"/>
    </source>
</evidence>
<evidence type="ECO:0000256" key="6">
    <source>
        <dbReference type="ARBA" id="ARBA00022989"/>
    </source>
</evidence>
<keyword evidence="14" id="KW-1185">Reference proteome</keyword>
<comment type="similarity">
    <text evidence="3">Belongs to the LTA synthase family.</text>
</comment>
<feature type="binding site" evidence="9">
    <location>
        <position position="422"/>
    </location>
    <ligand>
        <name>substrate</name>
    </ligand>
</feature>
<evidence type="ECO:0000256" key="4">
    <source>
        <dbReference type="ARBA" id="ARBA00022475"/>
    </source>
</evidence>
<keyword evidence="5 11" id="KW-0812">Transmembrane</keyword>
<protein>
    <submittedName>
        <fullName evidence="13">Lipoteichoic acid synthase 2</fullName>
    </submittedName>
</protein>
<evidence type="ECO:0000256" key="9">
    <source>
        <dbReference type="PIRSR" id="PIRSR005091-2"/>
    </source>
</evidence>
<evidence type="ECO:0000256" key="5">
    <source>
        <dbReference type="ARBA" id="ARBA00022692"/>
    </source>
</evidence>
<evidence type="ECO:0000313" key="14">
    <source>
        <dbReference type="Proteomes" id="UP000191554"/>
    </source>
</evidence>
<feature type="transmembrane region" description="Helical" evidence="11">
    <location>
        <begin position="55"/>
        <end position="75"/>
    </location>
</feature>
<dbReference type="PANTHER" id="PTHR47371:SF3">
    <property type="entry name" value="PHOSPHOGLYCEROL TRANSFERASE I"/>
    <property type="match status" value="1"/>
</dbReference>
<feature type="binding site" evidence="10">
    <location>
        <position position="310"/>
    </location>
    <ligand>
        <name>Mn(2+)</name>
        <dbReference type="ChEBI" id="CHEBI:29035"/>
    </ligand>
</feature>
<feature type="transmembrane region" description="Helical" evidence="11">
    <location>
        <begin position="164"/>
        <end position="180"/>
    </location>
</feature>
<reference evidence="13 14" key="1">
    <citation type="submission" date="2017-03" db="EMBL/GenBank/DDBJ databases">
        <title>Genome sequence of Clostridium hungatei DSM 14427.</title>
        <authorList>
            <person name="Poehlein A."/>
            <person name="Daniel R."/>
        </authorList>
    </citation>
    <scope>NUCLEOTIDE SEQUENCE [LARGE SCALE GENOMIC DNA]</scope>
    <source>
        <strain evidence="13 14">DSM 14427</strain>
    </source>
</reference>
<sequence length="606" mass="69784">MFKNFFVESIKNVKTAFKSKPYRNTFVIIAFFIFINALKLSLYNYFLIPQATREILVYKFGFTLLCSTVILILVLSVRSRYLFLIYMIAQGIYCFTNISYFLYYHSYLHFLQWISLFKEAMISATHLANPKSMQLLVVFIDAPLALYIFIRYFKKEANKIRLPLIKYTLVIVSLIILLGVETNNYYENKSIAQYMDDRYTGETEIVERYGTLANSVVNIIKNNSESKLIQQIHYGHKQSNSNTISVGNDPKNSYLNSQSPNFAIIQVESMDANIVRQQYKDSYIMPFLNSLTKNSIYYPYTLSYHQGGGTSDAEFSIINSVEPLESFPAIKLTSYGYQNSVISKLSKASYDTMAFHGNVGAFYNRNIALSKMGFQRFYDISSMNYEDEGWGAPDDKVFSFALDKMKASGKPFVSYVITMTSHGPFESARNYYNNPAYDDIDNEIVKNYFNSFSYVDESIRDYVSAIQKNFPNTYVIIYGDHTPNINSEDFAQASFIDGDKYFEFVPMIVITPDKQKYTEKSAVASFLDVSPTILEASGLPYSVYSDGSSLITHKAGPMNIPLKGSYFDRAWLYDKISNYKYAEEEPLWKKYLPSFISSNLIEKHRR</sequence>
<keyword evidence="9" id="KW-0464">Manganese</keyword>
<evidence type="ECO:0000256" key="7">
    <source>
        <dbReference type="ARBA" id="ARBA00023136"/>
    </source>
</evidence>
<feature type="binding site" evidence="10">
    <location>
        <position position="481"/>
    </location>
    <ligand>
        <name>Mn(2+)</name>
        <dbReference type="ChEBI" id="CHEBI:29035"/>
    </ligand>
</feature>
<evidence type="ECO:0000313" key="13">
    <source>
        <dbReference type="EMBL" id="OPX43761.1"/>
    </source>
</evidence>
<keyword evidence="9" id="KW-0479">Metal-binding</keyword>
<dbReference type="OrthoDB" id="5901192at2"/>
<comment type="pathway">
    <text evidence="2">Cell wall biogenesis; lipoteichoic acid biosynthesis.</text>
</comment>
<keyword evidence="4" id="KW-1003">Cell membrane</keyword>
<dbReference type="Gene3D" id="3.40.720.10">
    <property type="entry name" value="Alkaline Phosphatase, subunit A"/>
    <property type="match status" value="1"/>
</dbReference>
<comment type="subcellular location">
    <subcellularLocation>
        <location evidence="1">Cell membrane</location>
        <topology evidence="1">Multi-pass membrane protein</topology>
    </subcellularLocation>
</comment>
<comment type="caution">
    <text evidence="13">The sequence shown here is derived from an EMBL/GenBank/DDBJ whole genome shotgun (WGS) entry which is preliminary data.</text>
</comment>
<evidence type="ECO:0000259" key="12">
    <source>
        <dbReference type="Pfam" id="PF00884"/>
    </source>
</evidence>
<evidence type="ECO:0000256" key="3">
    <source>
        <dbReference type="ARBA" id="ARBA00009983"/>
    </source>
</evidence>
<dbReference type="InterPro" id="IPR050448">
    <property type="entry name" value="OpgB/LTA_synthase_biosynth"/>
</dbReference>
<keyword evidence="7 11" id="KW-0472">Membrane</keyword>
<dbReference type="GO" id="GO:0005886">
    <property type="term" value="C:plasma membrane"/>
    <property type="evidence" value="ECO:0007669"/>
    <property type="project" value="UniProtKB-SubCell"/>
</dbReference>
<gene>
    <name evidence="13" type="primary">ltaS2_1</name>
    <name evidence="13" type="ORF">CLHUN_22410</name>
</gene>
<dbReference type="CDD" id="cd16015">
    <property type="entry name" value="LTA_synthase"/>
    <property type="match status" value="1"/>
</dbReference>
<evidence type="ECO:0000256" key="8">
    <source>
        <dbReference type="PIRSR" id="PIRSR005091-1"/>
    </source>
</evidence>
<dbReference type="PANTHER" id="PTHR47371">
    <property type="entry name" value="LIPOTEICHOIC ACID SYNTHASE"/>
    <property type="match status" value="1"/>
</dbReference>
<dbReference type="STRING" id="48256.CLHUN_22410"/>
<evidence type="ECO:0000256" key="2">
    <source>
        <dbReference type="ARBA" id="ARBA00004936"/>
    </source>
</evidence>
<feature type="transmembrane region" description="Helical" evidence="11">
    <location>
        <begin position="133"/>
        <end position="152"/>
    </location>
</feature>
<dbReference type="InterPro" id="IPR012160">
    <property type="entry name" value="LtaS-like"/>
</dbReference>
<feature type="active site" evidence="8">
    <location>
        <position position="310"/>
    </location>
</feature>
<dbReference type="Proteomes" id="UP000191554">
    <property type="component" value="Unassembled WGS sequence"/>
</dbReference>
<dbReference type="RefSeq" id="WP_080064680.1">
    <property type="nucleotide sequence ID" value="NZ_MZGX01000014.1"/>
</dbReference>
<dbReference type="AlphaFoldDB" id="A0A1V4SKK8"/>
<evidence type="ECO:0000256" key="1">
    <source>
        <dbReference type="ARBA" id="ARBA00004651"/>
    </source>
</evidence>
<dbReference type="Gene3D" id="3.30.1120.170">
    <property type="match status" value="1"/>
</dbReference>
<name>A0A1V4SKK8_RUMHU</name>
<keyword evidence="6 11" id="KW-1133">Transmembrane helix</keyword>
<dbReference type="SUPFAM" id="SSF53649">
    <property type="entry name" value="Alkaline phosphatase-like"/>
    <property type="match status" value="1"/>
</dbReference>
<proteinExistence type="inferred from homology"/>
<organism evidence="13 14">
    <name type="scientific">Ruminiclostridium hungatei</name>
    <name type="common">Clostridium hungatei</name>
    <dbReference type="NCBI Taxonomy" id="48256"/>
    <lineage>
        <taxon>Bacteria</taxon>
        <taxon>Bacillati</taxon>
        <taxon>Bacillota</taxon>
        <taxon>Clostridia</taxon>
        <taxon>Eubacteriales</taxon>
        <taxon>Oscillospiraceae</taxon>
        <taxon>Ruminiclostridium</taxon>
    </lineage>
</organism>
<dbReference type="Pfam" id="PF00884">
    <property type="entry name" value="Sulfatase"/>
    <property type="match status" value="1"/>
</dbReference>
<dbReference type="EMBL" id="MZGX01000014">
    <property type="protein sequence ID" value="OPX43761.1"/>
    <property type="molecule type" value="Genomic_DNA"/>
</dbReference>
<feature type="binding site" evidence="10">
    <location>
        <position position="268"/>
    </location>
    <ligand>
        <name>Mn(2+)</name>
        <dbReference type="ChEBI" id="CHEBI:29035"/>
    </ligand>
</feature>
<feature type="domain" description="Sulfatase N-terminal" evidence="12">
    <location>
        <begin position="260"/>
        <end position="538"/>
    </location>
</feature>
<evidence type="ECO:0000256" key="10">
    <source>
        <dbReference type="PIRSR" id="PIRSR005091-3"/>
    </source>
</evidence>
<dbReference type="GO" id="GO:0046872">
    <property type="term" value="F:metal ion binding"/>
    <property type="evidence" value="ECO:0007669"/>
    <property type="project" value="UniProtKB-KW"/>
</dbReference>
<dbReference type="InterPro" id="IPR017850">
    <property type="entry name" value="Alkaline_phosphatase_core_sf"/>
</dbReference>
<feature type="transmembrane region" description="Helical" evidence="11">
    <location>
        <begin position="82"/>
        <end position="103"/>
    </location>
</feature>
<accession>A0A1V4SKK8</accession>